<comment type="caution">
    <text evidence="1">The sequence shown here is derived from an EMBL/GenBank/DDBJ whole genome shotgun (WGS) entry which is preliminary data.</text>
</comment>
<evidence type="ECO:0000313" key="1">
    <source>
        <dbReference type="EMBL" id="MBB5176486.1"/>
    </source>
</evidence>
<accession>A0A9Q2HG41</accession>
<sequence>MINKTIKHIYTEAALSILEMVRMIVLEVHYIQSEIMKDDTINILCVTKKNEDIRDYIEILVAEGFRLNNISKDVVIMTNNFKDYIINYYFVNENEREMLSLQQLVGVKG</sequence>
<protein>
    <submittedName>
        <fullName evidence="1">Uncharacterized protein</fullName>
    </submittedName>
</protein>
<evidence type="ECO:0000313" key="2">
    <source>
        <dbReference type="Proteomes" id="UP000579136"/>
    </source>
</evidence>
<name>A0A9Q2HG41_9STAP</name>
<organism evidence="1 2">
    <name type="scientific">Nosocomiicoccus ampullae</name>
    <dbReference type="NCBI Taxonomy" id="489910"/>
    <lineage>
        <taxon>Bacteria</taxon>
        <taxon>Bacillati</taxon>
        <taxon>Bacillota</taxon>
        <taxon>Bacilli</taxon>
        <taxon>Bacillales</taxon>
        <taxon>Staphylococcaceae</taxon>
        <taxon>Nosocomiicoccus</taxon>
    </lineage>
</organism>
<proteinExistence type="predicted"/>
<keyword evidence="2" id="KW-1185">Reference proteome</keyword>
<dbReference type="RefSeq" id="WP_183675073.1">
    <property type="nucleotide sequence ID" value="NZ_CBCRYX010000009.1"/>
</dbReference>
<dbReference type="Proteomes" id="UP000579136">
    <property type="component" value="Unassembled WGS sequence"/>
</dbReference>
<dbReference type="EMBL" id="JACHHF010000008">
    <property type="protein sequence ID" value="MBB5176486.1"/>
    <property type="molecule type" value="Genomic_DNA"/>
</dbReference>
<gene>
    <name evidence="1" type="ORF">HNQ45_001374</name>
</gene>
<reference evidence="1 2" key="1">
    <citation type="submission" date="2020-08" db="EMBL/GenBank/DDBJ databases">
        <title>Genomic Encyclopedia of Type Strains, Phase IV (KMG-IV): sequencing the most valuable type-strain genomes for metagenomic binning, comparative biology and taxonomic classification.</title>
        <authorList>
            <person name="Goeker M."/>
        </authorList>
    </citation>
    <scope>NUCLEOTIDE SEQUENCE [LARGE SCALE GENOMIC DNA]</scope>
    <source>
        <strain evidence="1 2">DSM 19163</strain>
    </source>
</reference>
<dbReference type="AlphaFoldDB" id="A0A9Q2HG41"/>